<keyword evidence="1" id="KW-0175">Coiled coil</keyword>
<feature type="transmembrane region" description="Helical" evidence="3">
    <location>
        <begin position="1189"/>
        <end position="1208"/>
    </location>
</feature>
<proteinExistence type="predicted"/>
<feature type="coiled-coil region" evidence="1">
    <location>
        <begin position="870"/>
        <end position="897"/>
    </location>
</feature>
<dbReference type="AlphaFoldDB" id="A0A5E4LWS4"/>
<name>A0A5E4LWS4_9ARCH</name>
<gene>
    <name evidence="4" type="ORF">LFW2832_00982</name>
</gene>
<evidence type="ECO:0000313" key="4">
    <source>
        <dbReference type="EMBL" id="VVC04492.1"/>
    </source>
</evidence>
<comment type="caution">
    <text evidence="4">The sequence shown here is derived from an EMBL/GenBank/DDBJ whole genome shotgun (WGS) entry which is preliminary data.</text>
</comment>
<feature type="region of interest" description="Disordered" evidence="2">
    <location>
        <begin position="1213"/>
        <end position="1232"/>
    </location>
</feature>
<sequence>MRSIKLFLAILILLSFCFGTFSRPWFSKTWVATNPNIWSYGIEYWWNLPEFDRTVSSTNYEQLFDLSTSLQVRGYLDQSISYGELSRKNKDKCIMDIILAIGTFSPSSTFMAAFANSSDCRNYKRNWIKTVDFSLLSLEESENVAQEAISSARVSYEKAKFLGLCDQNYSGPGKDDCVEVYYAFSAVDNNITEGKYGQYSLFSEYSTTIQTELSQPIPDLSLSSSMMRLVWDDQGILHSFSNLKNQSEQAAIKAEQEFQSQLKSASAHKSTAEKALAEIKKEDLKFITNGIKGNGVSGIGSISERLTNLEKEVTLLNSFFSESQIKHGHVTEQSYLTNSIILVTETDVSYTTIPQKVDSLKEDATLVLSQQKQEAENEILETENFFTTHIPNSDAIDYYTAAKKKFEEGNTMLTIGSAFMAYSKAASLARAARTTGDYKDELQIRVLLATLEDLISRAEADNINVIDEKESLELLRSLNSYNSDVIIQNAIDNIILKARTKYESDLLAIHVRIYDKLYLSGPVSNDLEIELENAEFGLFDENLIRFPEAIGSLKKLKTNYLNIEKKLDFYIQKIVGTSMATSTFPIFGEIKLDEPVDITLNVILTNGPYSATNVEVPINIGTEIPFLYSDIKQGRDDVSGLYVDANELILIIKSVEPYDITRIALEKSLVIAHTFSHETKADGLGSGMVSVSDKMEFDLDYPVPRITLPNDFIEPKIDGSVNSGPLSAGRHMTTSEKTVYGYDEEVSNIRTTNLGSNTKVEYDITILSEFDLNTLPLFINSQNDSHISSFDISISGAGIKDKKRVSDSQINVVLSNIRKNTPTVLKVSYVVDDPAAFITSQIAQLQQSNPTDPVQELLENASYQTSLGNFDKALELIEKAKAASAEVEKQQAKLDSKYTSLSNKATNEIESLEKIILEGNSSEILQKLETRKTELEKVLNDNMTVEQKITKLETIDFEWLPKELTSFKKDAYNQYNDLKERFYLAGNSTTPPEFLDLETALAKLETSGQVEYIPDVSKALESVKNLVEDQEEKSKNNRDLLFSSFSSIKSEVLNILDKYSKQTSAAKGTEYSNFFTESNTKINKLLGEAEDLLNKDERQYLAKLVEINTSKDKMELTLESLKQEAESKILSVEALLTSGQYDQSKKSDLEVKLQTMKGMVDAGEYVNALRTGSTILKEMDSTKPEPNNLLLLGVTALAILGGVGFYMMQQQKPKELKKLPSLREGSEPEEKS</sequence>
<keyword evidence="3" id="KW-1133">Transmembrane helix</keyword>
<dbReference type="Proteomes" id="UP000789941">
    <property type="component" value="Unassembled WGS sequence"/>
</dbReference>
<keyword evidence="3" id="KW-0812">Transmembrane</keyword>
<protein>
    <submittedName>
        <fullName evidence="4">Uncharacterized protein</fullName>
    </submittedName>
</protein>
<accession>A0A5E4LWS4</accession>
<organism evidence="4 5">
    <name type="scientific">Candidatus Bilamarchaeum dharawalense</name>
    <dbReference type="NCBI Taxonomy" id="2885759"/>
    <lineage>
        <taxon>Archaea</taxon>
        <taxon>Candidatus Micrarchaeota</taxon>
        <taxon>Candidatus Micrarchaeia</taxon>
        <taxon>Candidatus Anstonellales</taxon>
        <taxon>Candidatus Bilamarchaeaceae</taxon>
        <taxon>Candidatus Bilamarchaeum</taxon>
    </lineage>
</organism>
<evidence type="ECO:0000256" key="3">
    <source>
        <dbReference type="SAM" id="Phobius"/>
    </source>
</evidence>
<evidence type="ECO:0000256" key="1">
    <source>
        <dbReference type="SAM" id="Coils"/>
    </source>
</evidence>
<keyword evidence="3" id="KW-0472">Membrane</keyword>
<reference evidence="4 5" key="1">
    <citation type="submission" date="2019-08" db="EMBL/GenBank/DDBJ databases">
        <authorList>
            <person name="Vazquez-Campos X."/>
        </authorList>
    </citation>
    <scope>NUCLEOTIDE SEQUENCE [LARGE SCALE GENOMIC DNA]</scope>
    <source>
        <strain evidence="4">LFW-283_2</strain>
    </source>
</reference>
<evidence type="ECO:0000256" key="2">
    <source>
        <dbReference type="SAM" id="MobiDB-lite"/>
    </source>
</evidence>
<evidence type="ECO:0000313" key="5">
    <source>
        <dbReference type="Proteomes" id="UP000789941"/>
    </source>
</evidence>
<dbReference type="EMBL" id="CABMJJ010000009">
    <property type="protein sequence ID" value="VVC04492.1"/>
    <property type="molecule type" value="Genomic_DNA"/>
</dbReference>